<keyword evidence="3 13" id="KW-0444">Lipid biosynthesis</keyword>
<evidence type="ECO:0000256" key="4">
    <source>
        <dbReference type="ARBA" id="ARBA00022741"/>
    </source>
</evidence>
<evidence type="ECO:0000256" key="13">
    <source>
        <dbReference type="RuleBase" id="RU363086"/>
    </source>
</evidence>
<organism evidence="16">
    <name type="scientific">Ginkgo biloba</name>
    <name type="common">Ginkgo</name>
    <name type="synonym">Maidenhair tree</name>
    <dbReference type="NCBI Taxonomy" id="3311"/>
    <lineage>
        <taxon>Eukaryota</taxon>
        <taxon>Viridiplantae</taxon>
        <taxon>Streptophyta</taxon>
        <taxon>Embryophyta</taxon>
        <taxon>Tracheophyta</taxon>
        <taxon>Spermatophyta</taxon>
        <taxon>Ginkgoidae</taxon>
        <taxon>Ginkgoales</taxon>
        <taxon>Ginkgoaceae</taxon>
        <taxon>Ginkgo</taxon>
    </lineage>
</organism>
<evidence type="ECO:0000256" key="6">
    <source>
        <dbReference type="ARBA" id="ARBA00022955"/>
    </source>
</evidence>
<name>Q5UCT8_GINBI</name>
<evidence type="ECO:0000256" key="2">
    <source>
        <dbReference type="ARBA" id="ARBA00012296"/>
    </source>
</evidence>
<keyword evidence="4 12" id="KW-0547">Nucleotide-binding</keyword>
<feature type="domain" description="Mvd1 C-terminal" evidence="14">
    <location>
        <begin position="208"/>
        <end position="408"/>
    </location>
</feature>
<sequence length="430" mass="47781">MSGEQRELNSWVFMVTARAPTNIAVIKYWGKRDEKLILPINDSISVTLDPDHLSATTTVAVSPSFSSDRMWLNGKEVSLGGERYQNCLREIRSRGRDVVDEKSGTLIKKEDWQTLHLHIASHNNFPTAAGLASSAAGFACLVYALAKLMDIEERYAGELSAIARQGSGSACRSLYGGFVKWDMGKERDGSDSIAVQLATEEHWEELVILVAVVSSRQKETSSTTGMRESVETSELLHHRAQEVVPKRIVQMQEAIANHDFASFARITCVDSNQFHAVCLDASPPIFYMNDTSHRIINCIEKWNRFEGTPQVSYTFDAGPNAVICAPSRKVAGLLLQRLLYYFPPDSSKELSSYVIGDTSILGEIGLKSMKDVESLIAPPEFRSQNSSSIHPGEVDYFICTRPGKGPIILRNEDQAFFNNKTGFPFRISET</sequence>
<evidence type="ECO:0000256" key="7">
    <source>
        <dbReference type="ARBA" id="ARBA00023011"/>
    </source>
</evidence>
<dbReference type="GO" id="GO:0005829">
    <property type="term" value="C:cytosol"/>
    <property type="evidence" value="ECO:0007669"/>
    <property type="project" value="InterPro"/>
</dbReference>
<comment type="function">
    <text evidence="13">Performs the first committed step in the biosynthesis of isoprene-containing compounds such as sterols and terpenoids.</text>
</comment>
<dbReference type="GO" id="GO:0019287">
    <property type="term" value="P:isopentenyl diphosphate biosynthetic process, mevalonate pathway"/>
    <property type="evidence" value="ECO:0007669"/>
    <property type="project" value="UniProtKB-UniRule"/>
</dbReference>
<dbReference type="Gene3D" id="3.30.70.890">
    <property type="entry name" value="GHMP kinase, C-terminal domain"/>
    <property type="match status" value="1"/>
</dbReference>
<comment type="catalytic activity">
    <reaction evidence="12 13">
        <text>(R)-5-diphosphomevalonate + ATP = isopentenyl diphosphate + ADP + phosphate + CO2</text>
        <dbReference type="Rhea" id="RHEA:23732"/>
        <dbReference type="ChEBI" id="CHEBI:16526"/>
        <dbReference type="ChEBI" id="CHEBI:30616"/>
        <dbReference type="ChEBI" id="CHEBI:43474"/>
        <dbReference type="ChEBI" id="CHEBI:57557"/>
        <dbReference type="ChEBI" id="CHEBI:128769"/>
        <dbReference type="ChEBI" id="CHEBI:456216"/>
        <dbReference type="EC" id="4.1.1.33"/>
    </reaction>
</comment>
<dbReference type="GO" id="GO:0004163">
    <property type="term" value="F:diphosphomevalonate decarboxylase activity"/>
    <property type="evidence" value="ECO:0007669"/>
    <property type="project" value="UniProtKB-UniRule"/>
</dbReference>
<keyword evidence="7 13" id="KW-0756">Sterol biosynthesis</keyword>
<keyword evidence="5 12" id="KW-0067">ATP-binding</keyword>
<evidence type="ECO:0000256" key="5">
    <source>
        <dbReference type="ARBA" id="ARBA00022840"/>
    </source>
</evidence>
<dbReference type="PIRSF" id="PIRSF015950">
    <property type="entry name" value="Mev_P_decrbx"/>
    <property type="match status" value="1"/>
</dbReference>
<proteinExistence type="evidence at transcript level"/>
<feature type="domain" description="Diphosphomevalonate decarboxylase-like N-terminal" evidence="15">
    <location>
        <begin position="19"/>
        <end position="194"/>
    </location>
</feature>
<dbReference type="InterPro" id="IPR014721">
    <property type="entry name" value="Ribsml_uS5_D2-typ_fold_subgr"/>
</dbReference>
<dbReference type="NCBIfam" id="TIGR01240">
    <property type="entry name" value="mevDPdecarb"/>
    <property type="match status" value="1"/>
</dbReference>
<evidence type="ECO:0000256" key="10">
    <source>
        <dbReference type="ARBA" id="ARBA00023221"/>
    </source>
</evidence>
<dbReference type="InterPro" id="IPR020568">
    <property type="entry name" value="Ribosomal_Su5_D2-typ_SF"/>
</dbReference>
<dbReference type="Pfam" id="PF22700">
    <property type="entry name" value="MVD-like_N"/>
    <property type="match status" value="1"/>
</dbReference>
<evidence type="ECO:0000256" key="1">
    <source>
        <dbReference type="ARBA" id="ARBA00008831"/>
    </source>
</evidence>
<evidence type="ECO:0000256" key="9">
    <source>
        <dbReference type="ARBA" id="ARBA00023166"/>
    </source>
</evidence>
<dbReference type="PANTHER" id="PTHR10977">
    <property type="entry name" value="DIPHOSPHOMEVALONATE DECARBOXYLASE"/>
    <property type="match status" value="1"/>
</dbReference>
<dbReference type="PANTHER" id="PTHR10977:SF3">
    <property type="entry name" value="DIPHOSPHOMEVALONATE DECARBOXYLASE"/>
    <property type="match status" value="1"/>
</dbReference>
<dbReference type="InterPro" id="IPR036554">
    <property type="entry name" value="GHMP_kinase_C_sf"/>
</dbReference>
<keyword evidence="11 12" id="KW-0456">Lyase</keyword>
<evidence type="ECO:0000259" key="15">
    <source>
        <dbReference type="Pfam" id="PF22700"/>
    </source>
</evidence>
<dbReference type="InterPro" id="IPR005935">
    <property type="entry name" value="Mev_decarb"/>
</dbReference>
<keyword evidence="8 12" id="KW-0443">Lipid metabolism</keyword>
<dbReference type="SUPFAM" id="SSF54211">
    <property type="entry name" value="Ribosomal protein S5 domain 2-like"/>
    <property type="match status" value="1"/>
</dbReference>
<keyword evidence="6 13" id="KW-0752">Steroid biosynthesis</keyword>
<dbReference type="GO" id="GO:0005524">
    <property type="term" value="F:ATP binding"/>
    <property type="evidence" value="ECO:0007669"/>
    <property type="project" value="UniProtKB-UniRule"/>
</dbReference>
<protein>
    <recommendedName>
        <fullName evidence="2 12">Diphosphomevalonate decarboxylase</fullName>
        <ecNumber evidence="2 12">4.1.1.33</ecNumber>
    </recommendedName>
</protein>
<dbReference type="Pfam" id="PF18376">
    <property type="entry name" value="MDD_C"/>
    <property type="match status" value="1"/>
</dbReference>
<dbReference type="FunFam" id="3.30.70.890:FF:000005">
    <property type="entry name" value="Diphosphomevalonate decarboxylase"/>
    <property type="match status" value="1"/>
</dbReference>
<keyword evidence="9 13" id="KW-1207">Sterol metabolism</keyword>
<dbReference type="AlphaFoldDB" id="Q5UCT8"/>
<dbReference type="SUPFAM" id="SSF55060">
    <property type="entry name" value="GHMP Kinase, C-terminal domain"/>
    <property type="match status" value="1"/>
</dbReference>
<evidence type="ECO:0000256" key="8">
    <source>
        <dbReference type="ARBA" id="ARBA00023098"/>
    </source>
</evidence>
<dbReference type="Gene3D" id="3.30.230.10">
    <property type="match status" value="1"/>
</dbReference>
<evidence type="ECO:0000256" key="11">
    <source>
        <dbReference type="ARBA" id="ARBA00023239"/>
    </source>
</evidence>
<dbReference type="InterPro" id="IPR053859">
    <property type="entry name" value="MVD-like_N"/>
</dbReference>
<dbReference type="InterPro" id="IPR041431">
    <property type="entry name" value="Mvd1_C"/>
</dbReference>
<evidence type="ECO:0000313" key="16">
    <source>
        <dbReference type="EMBL" id="AAV32433.1"/>
    </source>
</evidence>
<accession>Q5UCT8</accession>
<comment type="similarity">
    <text evidence="1 12 13">Belongs to the diphosphomevalonate decarboxylase family.</text>
</comment>
<dbReference type="EC" id="4.1.1.33" evidence="2 12"/>
<reference evidence="16" key="1">
    <citation type="journal article" date="2006" name="Physiol. Plantarum">
        <title>Molecular cloning, characterization and heterologous expression in Saccharomyces cerevisiae of a mevalonate diphosphate decarboxylase cDNA from Ginkgo biloba.</title>
        <authorList>
            <person name="Pang Y."/>
            <person name="Shen G."/>
            <person name="Berges T."/>
            <person name="Cardier H."/>
            <person name="Wu W."/>
            <person name="Sun X."/>
            <person name="Tang K."/>
        </authorList>
    </citation>
    <scope>NUCLEOTIDE SEQUENCE</scope>
</reference>
<dbReference type="FunFam" id="3.30.230.10:FF:000018">
    <property type="entry name" value="Diphosphomevalonate decarboxylase"/>
    <property type="match status" value="1"/>
</dbReference>
<dbReference type="EMBL" id="AY757921">
    <property type="protein sequence ID" value="AAV32433.1"/>
    <property type="molecule type" value="mRNA"/>
</dbReference>
<keyword evidence="10 13" id="KW-0753">Steroid metabolism</keyword>
<dbReference type="GO" id="GO:0016126">
    <property type="term" value="P:sterol biosynthetic process"/>
    <property type="evidence" value="ECO:0007669"/>
    <property type="project" value="UniProtKB-KW"/>
</dbReference>
<evidence type="ECO:0000259" key="14">
    <source>
        <dbReference type="Pfam" id="PF18376"/>
    </source>
</evidence>
<evidence type="ECO:0000256" key="3">
    <source>
        <dbReference type="ARBA" id="ARBA00022516"/>
    </source>
</evidence>
<dbReference type="InterPro" id="IPR029765">
    <property type="entry name" value="Mev_diP_decarb"/>
</dbReference>
<evidence type="ECO:0000256" key="12">
    <source>
        <dbReference type="PIRNR" id="PIRNR015950"/>
    </source>
</evidence>